<dbReference type="PANTHER" id="PTHR21193:SF3">
    <property type="entry name" value="OXIDOREDUCTASE-LIKE DOMAIN-CONTAINING PROTEIN 1"/>
    <property type="match status" value="1"/>
</dbReference>
<gene>
    <name evidence="2" type="ORF">B0H17DRAFT_1080501</name>
</gene>
<comment type="caution">
    <text evidence="2">The sequence shown here is derived from an EMBL/GenBank/DDBJ whole genome shotgun (WGS) entry which is preliminary data.</text>
</comment>
<dbReference type="EMBL" id="JARKIE010000145">
    <property type="protein sequence ID" value="KAJ7676197.1"/>
    <property type="molecule type" value="Genomic_DNA"/>
</dbReference>
<dbReference type="Proteomes" id="UP001221757">
    <property type="component" value="Unassembled WGS sequence"/>
</dbReference>
<organism evidence="2 3">
    <name type="scientific">Mycena rosella</name>
    <name type="common">Pink bonnet</name>
    <name type="synonym">Agaricus rosellus</name>
    <dbReference type="NCBI Taxonomy" id="1033263"/>
    <lineage>
        <taxon>Eukaryota</taxon>
        <taxon>Fungi</taxon>
        <taxon>Dikarya</taxon>
        <taxon>Basidiomycota</taxon>
        <taxon>Agaricomycotina</taxon>
        <taxon>Agaricomycetes</taxon>
        <taxon>Agaricomycetidae</taxon>
        <taxon>Agaricales</taxon>
        <taxon>Marasmiineae</taxon>
        <taxon>Mycenaceae</taxon>
        <taxon>Mycena</taxon>
    </lineage>
</organism>
<dbReference type="InterPro" id="IPR039251">
    <property type="entry name" value="OXLD1"/>
</dbReference>
<dbReference type="InterPro" id="IPR019180">
    <property type="entry name" value="Oxidoreductase-like_N"/>
</dbReference>
<dbReference type="PANTHER" id="PTHR21193">
    <property type="entry name" value="OXIDOREDUCTASE-LIKE DOMAIN-CONTAINING PROTEIN 1"/>
    <property type="match status" value="1"/>
</dbReference>
<reference evidence="2" key="1">
    <citation type="submission" date="2023-03" db="EMBL/GenBank/DDBJ databases">
        <title>Massive genome expansion in bonnet fungi (Mycena s.s.) driven by repeated elements and novel gene families across ecological guilds.</title>
        <authorList>
            <consortium name="Lawrence Berkeley National Laboratory"/>
            <person name="Harder C.B."/>
            <person name="Miyauchi S."/>
            <person name="Viragh M."/>
            <person name="Kuo A."/>
            <person name="Thoen E."/>
            <person name="Andreopoulos B."/>
            <person name="Lu D."/>
            <person name="Skrede I."/>
            <person name="Drula E."/>
            <person name="Henrissat B."/>
            <person name="Morin E."/>
            <person name="Kohler A."/>
            <person name="Barry K."/>
            <person name="LaButti K."/>
            <person name="Morin E."/>
            <person name="Salamov A."/>
            <person name="Lipzen A."/>
            <person name="Mereny Z."/>
            <person name="Hegedus B."/>
            <person name="Baldrian P."/>
            <person name="Stursova M."/>
            <person name="Weitz H."/>
            <person name="Taylor A."/>
            <person name="Grigoriev I.V."/>
            <person name="Nagy L.G."/>
            <person name="Martin F."/>
            <person name="Kauserud H."/>
        </authorList>
    </citation>
    <scope>NUCLEOTIDE SEQUENCE</scope>
    <source>
        <strain evidence="2">CBHHK067</strain>
    </source>
</reference>
<protein>
    <submittedName>
        <fullName evidence="2">Oxidoreductase-like protein</fullName>
    </submittedName>
</protein>
<keyword evidence="3" id="KW-1185">Reference proteome</keyword>
<feature type="domain" description="Oxidoreductase-like" evidence="1">
    <location>
        <begin position="93"/>
        <end position="134"/>
    </location>
</feature>
<evidence type="ECO:0000259" key="1">
    <source>
        <dbReference type="Pfam" id="PF09791"/>
    </source>
</evidence>
<evidence type="ECO:0000313" key="3">
    <source>
        <dbReference type="Proteomes" id="UP001221757"/>
    </source>
</evidence>
<proteinExistence type="predicted"/>
<dbReference type="Pfam" id="PF09791">
    <property type="entry name" value="Oxidored-like"/>
    <property type="match status" value="1"/>
</dbReference>
<sequence length="187" mass="20506">MLLLLPARPGLPSRLSTLSLRRHLTLDASAIQRLKNPTRGGQNLSLRYRRLEQSLRGKEALQRDIRARDSEVASGFVGRAAAPASQSTDGQYFRGLEVPQRPKAPESDECCMSGCAVCVYDLYEESLGTYNESLVAFRAKLASAGIAEAAWPASVRSGVEKKSPTLSAFEELERALNVKRNSEARVQ</sequence>
<dbReference type="AlphaFoldDB" id="A0AAD7D481"/>
<accession>A0AAD7D481</accession>
<dbReference type="GO" id="GO:0005739">
    <property type="term" value="C:mitochondrion"/>
    <property type="evidence" value="ECO:0007669"/>
    <property type="project" value="TreeGrafter"/>
</dbReference>
<evidence type="ECO:0000313" key="2">
    <source>
        <dbReference type="EMBL" id="KAJ7676197.1"/>
    </source>
</evidence>
<name>A0AAD7D481_MYCRO</name>